<protein>
    <recommendedName>
        <fullName evidence="7">Glycogen synthase</fullName>
        <ecNumber evidence="7">2.4.1.21</ecNumber>
    </recommendedName>
    <alternativeName>
        <fullName evidence="7">Starch [bacterial glycogen] synthase</fullName>
    </alternativeName>
</protein>
<comment type="catalytic activity">
    <reaction evidence="1 7">
        <text>[(1-&gt;4)-alpha-D-glucosyl](n) + ADP-alpha-D-glucose = [(1-&gt;4)-alpha-D-glucosyl](n+1) + ADP + H(+)</text>
        <dbReference type="Rhea" id="RHEA:18189"/>
        <dbReference type="Rhea" id="RHEA-COMP:9584"/>
        <dbReference type="Rhea" id="RHEA-COMP:9587"/>
        <dbReference type="ChEBI" id="CHEBI:15378"/>
        <dbReference type="ChEBI" id="CHEBI:15444"/>
        <dbReference type="ChEBI" id="CHEBI:57498"/>
        <dbReference type="ChEBI" id="CHEBI:456216"/>
        <dbReference type="EC" id="2.4.1.21"/>
    </reaction>
</comment>
<evidence type="ECO:0000259" key="8">
    <source>
        <dbReference type="Pfam" id="PF00534"/>
    </source>
</evidence>
<feature type="domain" description="Starch synthase catalytic" evidence="9">
    <location>
        <begin position="3"/>
        <end position="231"/>
    </location>
</feature>
<dbReference type="RefSeq" id="WP_244679946.1">
    <property type="nucleotide sequence ID" value="NZ_JALIRM010000001.1"/>
</dbReference>
<organism evidence="10 11">
    <name type="scientific">Lederbergia wuyishanensis</name>
    <dbReference type="NCBI Taxonomy" id="1347903"/>
    <lineage>
        <taxon>Bacteria</taxon>
        <taxon>Bacillati</taxon>
        <taxon>Bacillota</taxon>
        <taxon>Bacilli</taxon>
        <taxon>Bacillales</taxon>
        <taxon>Bacillaceae</taxon>
        <taxon>Lederbergia</taxon>
    </lineage>
</organism>
<gene>
    <name evidence="7" type="primary">glgA</name>
    <name evidence="10" type="ORF">J2S14_000511</name>
</gene>
<dbReference type="Pfam" id="PF00534">
    <property type="entry name" value="Glycos_transf_1"/>
    <property type="match status" value="1"/>
</dbReference>
<evidence type="ECO:0000256" key="3">
    <source>
        <dbReference type="ARBA" id="ARBA00010281"/>
    </source>
</evidence>
<dbReference type="CDD" id="cd03791">
    <property type="entry name" value="GT5_Glycogen_synthase_DULL1-like"/>
    <property type="match status" value="1"/>
</dbReference>
<proteinExistence type="inferred from homology"/>
<keyword evidence="5 7" id="KW-0808">Transferase</keyword>
<accession>A0ABU0CZZ9</accession>
<evidence type="ECO:0000313" key="10">
    <source>
        <dbReference type="EMBL" id="MDQ0341718.1"/>
    </source>
</evidence>
<dbReference type="InterPro" id="IPR001296">
    <property type="entry name" value="Glyco_trans_1"/>
</dbReference>
<sequence length="477" mass="54703">MKNVLFVASECSPFIKTGGLADVIGSLPQALKANERIDVQVILPLYDEISDDWKTQMDLYATIDVPLGWRNQEARLYKIVNNQITYYFISNDYYFSRKGVYGYYDDGERFVFFSRAVIEALKHLEQKPDILHSHDWQAGMAVALAKIIQPIKGLKTVFTIHNLKYQGIMPIETFDDFFQLPAEHIGGMEWHGMLNCLKSALFHADKITTVSPSYAEEIKDPYYGEGLESILLERARDLVGILNGIDVKEYNPLTDPALLVKYRSSRVRKIENKMRLQEKFGLPINGEKPLYIMITRLDEQKGLHLVQHILDEFLQEDVQFIILGTGDEAFEVYFDEVANNYPEKVVSLLTFNEELARQLYASADFLIMPSKFEPCGLAQLLALQYKAVPIVRETGGLKDTVHPFNEITGEGNGFSFTHYNAHDLLNVLRYSLTIFHTPELWATLIKNVNKSQFSWRKSAQEYMELYESLAGNVFKEV</sequence>
<dbReference type="Proteomes" id="UP001232343">
    <property type="component" value="Unassembled WGS sequence"/>
</dbReference>
<keyword evidence="11" id="KW-1185">Reference proteome</keyword>
<dbReference type="SUPFAM" id="SSF53756">
    <property type="entry name" value="UDP-Glycosyltransferase/glycogen phosphorylase"/>
    <property type="match status" value="1"/>
</dbReference>
<evidence type="ECO:0000313" key="11">
    <source>
        <dbReference type="Proteomes" id="UP001232343"/>
    </source>
</evidence>
<comment type="pathway">
    <text evidence="7">Glycan biosynthesis; glycogen biosynthesis.</text>
</comment>
<evidence type="ECO:0000256" key="2">
    <source>
        <dbReference type="ARBA" id="ARBA00002764"/>
    </source>
</evidence>
<evidence type="ECO:0000256" key="4">
    <source>
        <dbReference type="ARBA" id="ARBA00022676"/>
    </source>
</evidence>
<reference evidence="10 11" key="1">
    <citation type="submission" date="2023-07" db="EMBL/GenBank/DDBJ databases">
        <title>Genomic Encyclopedia of Type Strains, Phase IV (KMG-IV): sequencing the most valuable type-strain genomes for metagenomic binning, comparative biology and taxonomic classification.</title>
        <authorList>
            <person name="Goeker M."/>
        </authorList>
    </citation>
    <scope>NUCLEOTIDE SEQUENCE [LARGE SCALE GENOMIC DNA]</scope>
    <source>
        <strain evidence="10 11">DSM 27848</strain>
    </source>
</reference>
<dbReference type="PANTHER" id="PTHR45825:SF11">
    <property type="entry name" value="ALPHA AMYLASE DOMAIN-CONTAINING PROTEIN"/>
    <property type="match status" value="1"/>
</dbReference>
<keyword evidence="6 7" id="KW-0320">Glycogen biosynthesis</keyword>
<dbReference type="InterPro" id="IPR011835">
    <property type="entry name" value="GS/SS"/>
</dbReference>
<dbReference type="PANTHER" id="PTHR45825">
    <property type="entry name" value="GRANULE-BOUND STARCH SYNTHASE 1, CHLOROPLASTIC/AMYLOPLASTIC"/>
    <property type="match status" value="1"/>
</dbReference>
<feature type="binding site" evidence="7">
    <location>
        <position position="16"/>
    </location>
    <ligand>
        <name>ADP-alpha-D-glucose</name>
        <dbReference type="ChEBI" id="CHEBI:57498"/>
    </ligand>
</feature>
<dbReference type="EC" id="2.4.1.21" evidence="7"/>
<dbReference type="Gene3D" id="3.40.50.2000">
    <property type="entry name" value="Glycogen Phosphorylase B"/>
    <property type="match status" value="2"/>
</dbReference>
<comment type="function">
    <text evidence="2 7">Synthesizes alpha-1,4-glucan chains using ADP-glucose.</text>
</comment>
<dbReference type="NCBIfam" id="TIGR02095">
    <property type="entry name" value="glgA"/>
    <property type="match status" value="1"/>
</dbReference>
<dbReference type="GO" id="GO:0009011">
    <property type="term" value="F:alpha-1,4-glucan glucosyltransferase (ADP-glucose donor) activity"/>
    <property type="evidence" value="ECO:0007669"/>
    <property type="project" value="UniProtKB-EC"/>
</dbReference>
<dbReference type="Pfam" id="PF08323">
    <property type="entry name" value="Glyco_transf_5"/>
    <property type="match status" value="1"/>
</dbReference>
<comment type="caution">
    <text evidence="10">The sequence shown here is derived from an EMBL/GenBank/DDBJ whole genome shotgun (WGS) entry which is preliminary data.</text>
</comment>
<evidence type="ECO:0000256" key="5">
    <source>
        <dbReference type="ARBA" id="ARBA00022679"/>
    </source>
</evidence>
<dbReference type="EMBL" id="JAUSUO010000001">
    <property type="protein sequence ID" value="MDQ0341718.1"/>
    <property type="molecule type" value="Genomic_DNA"/>
</dbReference>
<evidence type="ECO:0000256" key="1">
    <source>
        <dbReference type="ARBA" id="ARBA00001478"/>
    </source>
</evidence>
<evidence type="ECO:0000256" key="7">
    <source>
        <dbReference type="HAMAP-Rule" id="MF_00484"/>
    </source>
</evidence>
<evidence type="ECO:0000259" key="9">
    <source>
        <dbReference type="Pfam" id="PF08323"/>
    </source>
</evidence>
<dbReference type="HAMAP" id="MF_00484">
    <property type="entry name" value="Glycogen_synth"/>
    <property type="match status" value="1"/>
</dbReference>
<evidence type="ECO:0000256" key="6">
    <source>
        <dbReference type="ARBA" id="ARBA00023056"/>
    </source>
</evidence>
<feature type="domain" description="Glycosyl transferase family 1" evidence="8">
    <location>
        <begin position="277"/>
        <end position="430"/>
    </location>
</feature>
<name>A0ABU0CZZ9_9BACI</name>
<dbReference type="InterPro" id="IPR013534">
    <property type="entry name" value="Starch_synth_cat_dom"/>
</dbReference>
<comment type="similarity">
    <text evidence="3 7">Belongs to the glycosyltransferase 1 family. Bacterial/plant glycogen synthase subfamily.</text>
</comment>
<keyword evidence="4 7" id="KW-0328">Glycosyltransferase</keyword>